<keyword evidence="2" id="KW-1003">Cell membrane</keyword>
<keyword evidence="5 6" id="KW-0472">Membrane</keyword>
<feature type="transmembrane region" description="Helical" evidence="6">
    <location>
        <begin position="126"/>
        <end position="144"/>
    </location>
</feature>
<sequence>MSASRQPGETSALRAPLFFAVLALLLVIEGVTSGWNSALGILNMGLLSAIMALGVNLQWGYAGLFNAGAMGFLALGGIAPVLISMPPTPGAFRAGGMGLIAAFAVAIIALILAAQVWRKLRIRGRGLLVTLILIVGFFAYRGLFDPAVAAIEAINPSAAGNLGGLGLPTLVSWPVGALMAAGAAWLVGKTALGLRSDYLAIATLGIAEILVAILKNEQWLDRGVLNVNGIPRPWPVPYEIDLQNSASFVKMAQGWGMDPVLASTLLVKLAFLVLFLIVVLLLIWASQMALKSPWGRMMRAIRDNEVSAAAMGKNVTRRHLQIFVLGSAVIGLAGAMMISLDGQMTPSSYNPLRYTFLILVMVIIGGSGNNWGAALGGVLIWYLWVKAGDWGPDIMTMIAAPFPDGGLKEHLVDSAAHMRMLVMGVLLLLVLRFSPRGLLPEK</sequence>
<feature type="transmembrane region" description="Helical" evidence="6">
    <location>
        <begin position="198"/>
        <end position="214"/>
    </location>
</feature>
<protein>
    <submittedName>
        <fullName evidence="7">Branched-chain amino acid ABC transporter permease</fullName>
    </submittedName>
</protein>
<accession>A0A6L7G0Q9</accession>
<feature type="transmembrane region" description="Helical" evidence="6">
    <location>
        <begin position="352"/>
        <end position="385"/>
    </location>
</feature>
<dbReference type="RefSeq" id="WP_160893194.1">
    <property type="nucleotide sequence ID" value="NZ_WUMU01000005.1"/>
</dbReference>
<keyword evidence="4 6" id="KW-1133">Transmembrane helix</keyword>
<evidence type="ECO:0000313" key="7">
    <source>
        <dbReference type="EMBL" id="MXN17661.1"/>
    </source>
</evidence>
<keyword evidence="8" id="KW-1185">Reference proteome</keyword>
<organism evidence="7 8">
    <name type="scientific">Pseudooceanicola albus</name>
    <dbReference type="NCBI Taxonomy" id="2692189"/>
    <lineage>
        <taxon>Bacteria</taxon>
        <taxon>Pseudomonadati</taxon>
        <taxon>Pseudomonadota</taxon>
        <taxon>Alphaproteobacteria</taxon>
        <taxon>Rhodobacterales</taxon>
        <taxon>Paracoccaceae</taxon>
        <taxon>Pseudooceanicola</taxon>
    </lineage>
</organism>
<feature type="transmembrane region" description="Helical" evidence="6">
    <location>
        <begin position="265"/>
        <end position="290"/>
    </location>
</feature>
<dbReference type="AlphaFoldDB" id="A0A6L7G0Q9"/>
<dbReference type="CDD" id="cd06581">
    <property type="entry name" value="TM_PBP1_LivM_like"/>
    <property type="match status" value="1"/>
</dbReference>
<evidence type="ECO:0000313" key="8">
    <source>
        <dbReference type="Proteomes" id="UP000477911"/>
    </source>
</evidence>
<feature type="transmembrane region" description="Helical" evidence="6">
    <location>
        <begin position="12"/>
        <end position="32"/>
    </location>
</feature>
<evidence type="ECO:0000256" key="6">
    <source>
        <dbReference type="SAM" id="Phobius"/>
    </source>
</evidence>
<evidence type="ECO:0000256" key="1">
    <source>
        <dbReference type="ARBA" id="ARBA00004651"/>
    </source>
</evidence>
<feature type="transmembrane region" description="Helical" evidence="6">
    <location>
        <begin position="38"/>
        <end position="57"/>
    </location>
</feature>
<dbReference type="PANTHER" id="PTHR30482">
    <property type="entry name" value="HIGH-AFFINITY BRANCHED-CHAIN AMINO ACID TRANSPORT SYSTEM PERMEASE"/>
    <property type="match status" value="1"/>
</dbReference>
<dbReference type="InterPro" id="IPR043428">
    <property type="entry name" value="LivM-like"/>
</dbReference>
<feature type="transmembrane region" description="Helical" evidence="6">
    <location>
        <begin position="320"/>
        <end position="340"/>
    </location>
</feature>
<feature type="transmembrane region" description="Helical" evidence="6">
    <location>
        <begin position="164"/>
        <end position="186"/>
    </location>
</feature>
<dbReference type="InterPro" id="IPR001851">
    <property type="entry name" value="ABC_transp_permease"/>
</dbReference>
<dbReference type="GO" id="GO:0015658">
    <property type="term" value="F:branched-chain amino acid transmembrane transporter activity"/>
    <property type="evidence" value="ECO:0007669"/>
    <property type="project" value="InterPro"/>
</dbReference>
<evidence type="ECO:0000256" key="5">
    <source>
        <dbReference type="ARBA" id="ARBA00023136"/>
    </source>
</evidence>
<name>A0A6L7G0Q9_9RHOB</name>
<comment type="caution">
    <text evidence="7">The sequence shown here is derived from an EMBL/GenBank/DDBJ whole genome shotgun (WGS) entry which is preliminary data.</text>
</comment>
<feature type="transmembrane region" description="Helical" evidence="6">
    <location>
        <begin position="64"/>
        <end position="85"/>
    </location>
</feature>
<evidence type="ECO:0000256" key="4">
    <source>
        <dbReference type="ARBA" id="ARBA00022989"/>
    </source>
</evidence>
<feature type="transmembrane region" description="Helical" evidence="6">
    <location>
        <begin position="91"/>
        <end position="114"/>
    </location>
</feature>
<evidence type="ECO:0000256" key="3">
    <source>
        <dbReference type="ARBA" id="ARBA00022692"/>
    </source>
</evidence>
<keyword evidence="3 6" id="KW-0812">Transmembrane</keyword>
<dbReference type="Pfam" id="PF02653">
    <property type="entry name" value="BPD_transp_2"/>
    <property type="match status" value="1"/>
</dbReference>
<dbReference type="PANTHER" id="PTHR30482:SF10">
    <property type="entry name" value="HIGH-AFFINITY BRANCHED-CHAIN AMINO ACID TRANSPORT PROTEIN BRAE"/>
    <property type="match status" value="1"/>
</dbReference>
<gene>
    <name evidence="7" type="ORF">GR170_07445</name>
</gene>
<evidence type="ECO:0000256" key="2">
    <source>
        <dbReference type="ARBA" id="ARBA00022475"/>
    </source>
</evidence>
<dbReference type="GO" id="GO:0005886">
    <property type="term" value="C:plasma membrane"/>
    <property type="evidence" value="ECO:0007669"/>
    <property type="project" value="UniProtKB-SubCell"/>
</dbReference>
<reference evidence="7 8" key="1">
    <citation type="submission" date="2019-12" db="EMBL/GenBank/DDBJ databases">
        <authorList>
            <person name="Li M."/>
        </authorList>
    </citation>
    <scope>NUCLEOTIDE SEQUENCE [LARGE SCALE GENOMIC DNA]</scope>
    <source>
        <strain evidence="7 8">GBMRC 2024</strain>
    </source>
</reference>
<proteinExistence type="predicted"/>
<dbReference type="Proteomes" id="UP000477911">
    <property type="component" value="Unassembled WGS sequence"/>
</dbReference>
<dbReference type="EMBL" id="WUMU01000005">
    <property type="protein sequence ID" value="MXN17661.1"/>
    <property type="molecule type" value="Genomic_DNA"/>
</dbReference>
<comment type="subcellular location">
    <subcellularLocation>
        <location evidence="1">Cell membrane</location>
        <topology evidence="1">Multi-pass membrane protein</topology>
    </subcellularLocation>
</comment>